<keyword evidence="2" id="KW-0863">Zinc-finger</keyword>
<evidence type="ECO:0000256" key="5">
    <source>
        <dbReference type="SAM" id="MobiDB-lite"/>
    </source>
</evidence>
<protein>
    <recommendedName>
        <fullName evidence="6">Zinc finger DksA/TraR C4-type domain-containing protein</fullName>
    </recommendedName>
</protein>
<evidence type="ECO:0000259" key="6">
    <source>
        <dbReference type="Pfam" id="PF01258"/>
    </source>
</evidence>
<feature type="domain" description="Zinc finger DksA/TraR C4-type" evidence="6">
    <location>
        <begin position="85"/>
        <end position="120"/>
    </location>
</feature>
<dbReference type="SUPFAM" id="SSF57716">
    <property type="entry name" value="Glucocorticoid receptor-like (DNA-binding domain)"/>
    <property type="match status" value="1"/>
</dbReference>
<dbReference type="SUPFAM" id="SSF109635">
    <property type="entry name" value="DnaK suppressor protein DksA, alpha-hairpin domain"/>
    <property type="match status" value="1"/>
</dbReference>
<dbReference type="PANTHER" id="PTHR33823:SF4">
    <property type="entry name" value="GENERAL STRESS PROTEIN 16O"/>
    <property type="match status" value="1"/>
</dbReference>
<evidence type="ECO:0000256" key="1">
    <source>
        <dbReference type="ARBA" id="ARBA00022723"/>
    </source>
</evidence>
<dbReference type="Pfam" id="PF01258">
    <property type="entry name" value="zf-dskA_traR"/>
    <property type="match status" value="1"/>
</dbReference>
<dbReference type="InterPro" id="IPR037187">
    <property type="entry name" value="DnaK_N"/>
</dbReference>
<feature type="zinc finger region" description="dksA C4-type" evidence="4">
    <location>
        <begin position="90"/>
        <end position="114"/>
    </location>
</feature>
<dbReference type="GO" id="GO:0008270">
    <property type="term" value="F:zinc ion binding"/>
    <property type="evidence" value="ECO:0007669"/>
    <property type="project" value="UniProtKB-KW"/>
</dbReference>
<evidence type="ECO:0000256" key="3">
    <source>
        <dbReference type="ARBA" id="ARBA00022833"/>
    </source>
</evidence>
<keyword evidence="1" id="KW-0479">Metal-binding</keyword>
<feature type="region of interest" description="Disordered" evidence="5">
    <location>
        <begin position="28"/>
        <end position="50"/>
    </location>
</feature>
<evidence type="ECO:0000313" key="7">
    <source>
        <dbReference type="EMBL" id="CAA9243127.1"/>
    </source>
</evidence>
<dbReference type="Gene3D" id="1.20.120.910">
    <property type="entry name" value="DksA, coiled-coil domain"/>
    <property type="match status" value="1"/>
</dbReference>
<dbReference type="EMBL" id="CADCTR010000479">
    <property type="protein sequence ID" value="CAA9243127.1"/>
    <property type="molecule type" value="Genomic_DNA"/>
</dbReference>
<organism evidence="7">
    <name type="scientific">uncultured Chloroflexia bacterium</name>
    <dbReference type="NCBI Taxonomy" id="1672391"/>
    <lineage>
        <taxon>Bacteria</taxon>
        <taxon>Bacillati</taxon>
        <taxon>Chloroflexota</taxon>
        <taxon>Chloroflexia</taxon>
        <taxon>environmental samples</taxon>
    </lineage>
</organism>
<reference evidence="7" key="1">
    <citation type="submission" date="2020-02" db="EMBL/GenBank/DDBJ databases">
        <authorList>
            <person name="Meier V. D."/>
        </authorList>
    </citation>
    <scope>NUCLEOTIDE SEQUENCE</scope>
    <source>
        <strain evidence="7">AVDCRST_MAG93</strain>
    </source>
</reference>
<gene>
    <name evidence="7" type="ORF">AVDCRST_MAG93-1418</name>
</gene>
<proteinExistence type="predicted"/>
<keyword evidence="3" id="KW-0862">Zinc</keyword>
<accession>A0A6J4I7A9</accession>
<dbReference type="PANTHER" id="PTHR33823">
    <property type="entry name" value="RNA POLYMERASE-BINDING TRANSCRIPTION FACTOR DKSA-RELATED"/>
    <property type="match status" value="1"/>
</dbReference>
<dbReference type="AlphaFoldDB" id="A0A6J4I7A9"/>
<dbReference type="InterPro" id="IPR000962">
    <property type="entry name" value="Znf_DskA_TraR"/>
</dbReference>
<dbReference type="PROSITE" id="PS51128">
    <property type="entry name" value="ZF_DKSA_2"/>
    <property type="match status" value="1"/>
</dbReference>
<name>A0A6J4I7A9_9CHLR</name>
<evidence type="ECO:0000256" key="4">
    <source>
        <dbReference type="PROSITE-ProRule" id="PRU00510"/>
    </source>
</evidence>
<feature type="compositionally biased region" description="Acidic residues" evidence="5">
    <location>
        <begin position="31"/>
        <end position="40"/>
    </location>
</feature>
<evidence type="ECO:0000256" key="2">
    <source>
        <dbReference type="ARBA" id="ARBA00022771"/>
    </source>
</evidence>
<sequence length="124" mass="13997">MTTSLDLQKFRSLLEQQRAELKDELARLQEETADQNEEEQGFGVSNHPADNATDLFVRERNLAVGGDLDQELEDVERALARIDEGTYGTCEVDGKPISIERLEARPAATLCIEHQREQERQEAG</sequence>